<reference evidence="11" key="1">
    <citation type="submission" date="2017-09" db="EMBL/GenBank/DDBJ databases">
        <title>Contemporary evolution of a Lepidopteran species, Heliothis virescens, in response to modern agricultural practices.</title>
        <authorList>
            <person name="Fritz M.L."/>
            <person name="Deyonke A.M."/>
            <person name="Papanicolaou A."/>
            <person name="Micinski S."/>
            <person name="Westbrook J."/>
            <person name="Gould F."/>
        </authorList>
    </citation>
    <scope>NUCLEOTIDE SEQUENCE [LARGE SCALE GENOMIC DNA]</scope>
    <source>
        <strain evidence="11">HvINT-</strain>
        <tissue evidence="11">Whole body</tissue>
    </source>
</reference>
<evidence type="ECO:0000256" key="6">
    <source>
        <dbReference type="RuleBase" id="RU365057"/>
    </source>
</evidence>
<feature type="domain" description="SDA1 middle" evidence="8">
    <location>
        <begin position="510"/>
        <end position="673"/>
    </location>
</feature>
<dbReference type="Pfam" id="PF08158">
    <property type="entry name" value="SDA1_HEAT"/>
    <property type="match status" value="1"/>
</dbReference>
<proteinExistence type="inferred from homology"/>
<protein>
    <recommendedName>
        <fullName evidence="6">Protein SDA1</fullName>
    </recommendedName>
</protein>
<organism evidence="11">
    <name type="scientific">Heliothis virescens</name>
    <name type="common">Tobacco budworm moth</name>
    <dbReference type="NCBI Taxonomy" id="7102"/>
    <lineage>
        <taxon>Eukaryota</taxon>
        <taxon>Metazoa</taxon>
        <taxon>Ecdysozoa</taxon>
        <taxon>Arthropoda</taxon>
        <taxon>Hexapoda</taxon>
        <taxon>Insecta</taxon>
        <taxon>Pterygota</taxon>
        <taxon>Neoptera</taxon>
        <taxon>Endopterygota</taxon>
        <taxon>Lepidoptera</taxon>
        <taxon>Glossata</taxon>
        <taxon>Ditrysia</taxon>
        <taxon>Noctuoidea</taxon>
        <taxon>Noctuidae</taxon>
        <taxon>Heliothinae</taxon>
        <taxon>Heliothis</taxon>
    </lineage>
</organism>
<dbReference type="GO" id="GO:0042273">
    <property type="term" value="P:ribosomal large subunit biogenesis"/>
    <property type="evidence" value="ECO:0007669"/>
    <property type="project" value="UniProtKB-UniRule"/>
</dbReference>
<keyword evidence="3 6" id="KW-0690">Ribosome biogenesis</keyword>
<feature type="compositionally biased region" description="Acidic residues" evidence="7">
    <location>
        <begin position="229"/>
        <end position="240"/>
    </location>
</feature>
<evidence type="ECO:0000259" key="8">
    <source>
        <dbReference type="Pfam" id="PF05285"/>
    </source>
</evidence>
<comment type="subcellular location">
    <subcellularLocation>
        <location evidence="6">Nucleus</location>
        <location evidence="6">Nucleolus</location>
    </subcellularLocation>
</comment>
<evidence type="ECO:0000259" key="10">
    <source>
        <dbReference type="Pfam" id="PF21638"/>
    </source>
</evidence>
<sequence>MVRHNNQLPNNLTQLQNLIKRDPESYKEEFHQQLAHFETTLEIFNLNPTQYNKKLDEQSMFLAQVAQCYLNEMKLFPQKIVDILKTHNTVLHNDMRLSLCKCLILLRNKNFITAFDLLELFFQLLRCQDKHLREFLKTHIITDIKNMNMKHKDMKFNSTLQNFMFSMLQDSNPKAAKLSLDILVELYHKNIWNDQKTVNIIADIGCFSKITKVMVASLKFFLGRDEEEKEENSDSEDEIDPRDTMISNKFNKKTRKREKMVEKVKKQAKKIKKRKQKAPIFNFSALHLINNPQGLAEKLFKKLESSNDRFEVKLMLLDVISRLIGLHDLFLFNYYPFIARLLLPHQREVTRILLFAAQASHELIPPEVLEPVMKAIANNFITERNSTDVMAVGLNAVREICARCPLAIGEDLLRDLVQYKNYKEKSVMMAARSLIQLYRQSMPDMLHKKDRGRPTEASIELKNKKYGEMEIKDYIPGSEVLLEKEEIKDSEKKKSKKPNKKKDDSDSEDWVDVGSSDSEINISDSENSDEEDEAEDEVEEVGEEEEIEEEEDNEEENDDKEENTNEENKKVPTKNTTDRKILKAKRKSLDKKNMEEKLQSAREIAMETIFTDEDFKRIEAAQLKKSISGTKRKSVVTEEENESGELVQLSAIENIHKKRKHDKDARLDSVLKGREERDKYGYKDRRKNIHCSKTNREKRKTKNYQMVKHKEKGKIKRSFKDKQIAFRNYLIKQKKMR</sequence>
<accession>A0A2A4JLT8</accession>
<dbReference type="GO" id="GO:0015031">
    <property type="term" value="P:protein transport"/>
    <property type="evidence" value="ECO:0007669"/>
    <property type="project" value="UniProtKB-KW"/>
</dbReference>
<keyword evidence="2 6" id="KW-0813">Transport</keyword>
<evidence type="ECO:0000313" key="11">
    <source>
        <dbReference type="EMBL" id="PCG72746.1"/>
    </source>
</evidence>
<evidence type="ECO:0000259" key="9">
    <source>
        <dbReference type="Pfam" id="PF08158"/>
    </source>
</evidence>
<dbReference type="SUPFAM" id="SSF48371">
    <property type="entry name" value="ARM repeat"/>
    <property type="match status" value="1"/>
</dbReference>
<feature type="region of interest" description="Disordered" evidence="7">
    <location>
        <begin position="675"/>
        <end position="703"/>
    </location>
</feature>
<feature type="domain" description="SDA1 N-terminal" evidence="9">
    <location>
        <begin position="61"/>
        <end position="423"/>
    </location>
</feature>
<evidence type="ECO:0000256" key="7">
    <source>
        <dbReference type="SAM" id="MobiDB-lite"/>
    </source>
</evidence>
<dbReference type="InterPro" id="IPR027312">
    <property type="entry name" value="Sda1"/>
</dbReference>
<dbReference type="EMBL" id="NWSH01001074">
    <property type="protein sequence ID" value="PCG72746.1"/>
    <property type="molecule type" value="Genomic_DNA"/>
</dbReference>
<comment type="function">
    <text evidence="6">Required for 60S pre-ribosomal subunits export to the cytoplasm.</text>
</comment>
<evidence type="ECO:0000256" key="5">
    <source>
        <dbReference type="ARBA" id="ARBA00023242"/>
    </source>
</evidence>
<dbReference type="GO" id="GO:0000055">
    <property type="term" value="P:ribosomal large subunit export from nucleus"/>
    <property type="evidence" value="ECO:0007669"/>
    <property type="project" value="UniProtKB-UniRule"/>
</dbReference>
<dbReference type="InterPro" id="IPR048292">
    <property type="entry name" value="SDA1_C"/>
</dbReference>
<feature type="compositionally biased region" description="Acidic residues" evidence="7">
    <location>
        <begin position="526"/>
        <end position="561"/>
    </location>
</feature>
<dbReference type="InterPro" id="IPR007949">
    <property type="entry name" value="SDA1_MD"/>
</dbReference>
<evidence type="ECO:0000256" key="1">
    <source>
        <dbReference type="ARBA" id="ARBA00005783"/>
    </source>
</evidence>
<dbReference type="PANTHER" id="PTHR12730:SF0">
    <property type="entry name" value="PROTEIN SDA1 HOMOLOG"/>
    <property type="match status" value="1"/>
</dbReference>
<comment type="caution">
    <text evidence="11">The sequence shown here is derived from an EMBL/GenBank/DDBJ whole genome shotgun (WGS) entry which is preliminary data.</text>
</comment>
<evidence type="ECO:0000256" key="4">
    <source>
        <dbReference type="ARBA" id="ARBA00022927"/>
    </source>
</evidence>
<feature type="domain" description="SDA1 C-terminal" evidence="10">
    <location>
        <begin position="691"/>
        <end position="736"/>
    </location>
</feature>
<feature type="compositionally biased region" description="Low complexity" evidence="7">
    <location>
        <begin position="512"/>
        <end position="525"/>
    </location>
</feature>
<dbReference type="PANTHER" id="PTHR12730">
    <property type="entry name" value="HSDA/SDA1-RELATED"/>
    <property type="match status" value="1"/>
</dbReference>
<feature type="region of interest" description="Disordered" evidence="7">
    <location>
        <begin position="487"/>
        <end position="595"/>
    </location>
</feature>
<keyword evidence="5 6" id="KW-0539">Nucleus</keyword>
<dbReference type="Pfam" id="PF05285">
    <property type="entry name" value="SDA1_dom"/>
    <property type="match status" value="1"/>
</dbReference>
<evidence type="ECO:0000256" key="2">
    <source>
        <dbReference type="ARBA" id="ARBA00022448"/>
    </source>
</evidence>
<gene>
    <name evidence="11" type="ORF">B5V51_504</name>
</gene>
<dbReference type="InterPro" id="IPR016024">
    <property type="entry name" value="ARM-type_fold"/>
</dbReference>
<keyword evidence="4 6" id="KW-0653">Protein transport</keyword>
<dbReference type="Pfam" id="PF21638">
    <property type="entry name" value="SDA1_C"/>
    <property type="match status" value="1"/>
</dbReference>
<evidence type="ECO:0000256" key="3">
    <source>
        <dbReference type="ARBA" id="ARBA00022517"/>
    </source>
</evidence>
<feature type="compositionally biased region" description="Basic and acidic residues" evidence="7">
    <location>
        <begin position="562"/>
        <end position="581"/>
    </location>
</feature>
<comment type="similarity">
    <text evidence="1 6">Belongs to the SDA1 family.</text>
</comment>
<dbReference type="AlphaFoldDB" id="A0A2A4JLT8"/>
<dbReference type="STRING" id="7102.A0A2A4JLT8"/>
<dbReference type="InterPro" id="IPR012977">
    <property type="entry name" value="SDA1_N"/>
</dbReference>
<feature type="region of interest" description="Disordered" evidence="7">
    <location>
        <begin position="229"/>
        <end position="253"/>
    </location>
</feature>
<dbReference type="GO" id="GO:0005730">
    <property type="term" value="C:nucleolus"/>
    <property type="evidence" value="ECO:0007669"/>
    <property type="project" value="UniProtKB-SubCell"/>
</dbReference>
<name>A0A2A4JLT8_HELVI</name>